<dbReference type="AlphaFoldDB" id="A0A1M6KCP8"/>
<protein>
    <submittedName>
        <fullName evidence="1">Uncharacterized protein</fullName>
    </submittedName>
</protein>
<dbReference type="OrthoDB" id="1899980at2"/>
<name>A0A1M6KCP8_9CLOT</name>
<keyword evidence="2" id="KW-1185">Reference proteome</keyword>
<reference evidence="1 2" key="1">
    <citation type="submission" date="2016-11" db="EMBL/GenBank/DDBJ databases">
        <authorList>
            <person name="Jaros S."/>
            <person name="Januszkiewicz K."/>
            <person name="Wedrychowicz H."/>
        </authorList>
    </citation>
    <scope>NUCLEOTIDE SEQUENCE [LARGE SCALE GENOMIC DNA]</scope>
    <source>
        <strain evidence="1 2">DSM 21864</strain>
    </source>
</reference>
<sequence>MNLIDYPDSDISSLWNDYAETRNKGLKKIANVKLKKLVEYSETKTKEDKQRFVDYLCIERFEKGSIKDFQQPIVEGIILPVIVEAVEHEEMPYLRWIYQLQLYSCCNYKNIENIEYYSSEDILIHANEIDPSDIKTVNLLLELYMDGLWFGSHHLPEYILINEKEVNVLFNKVNHLIEKYESRIENKRSILEDIKYYNDLYKSWFKYKSENRNISFLEWCKDNKKNYSWVKAYYYDKRNRT</sequence>
<evidence type="ECO:0000313" key="2">
    <source>
        <dbReference type="Proteomes" id="UP000184080"/>
    </source>
</evidence>
<proteinExistence type="predicted"/>
<dbReference type="STRING" id="1121298.SAMN05444401_3311"/>
<organism evidence="1 2">
    <name type="scientific">Clostridium amylolyticum</name>
    <dbReference type="NCBI Taxonomy" id="1121298"/>
    <lineage>
        <taxon>Bacteria</taxon>
        <taxon>Bacillati</taxon>
        <taxon>Bacillota</taxon>
        <taxon>Clostridia</taxon>
        <taxon>Eubacteriales</taxon>
        <taxon>Clostridiaceae</taxon>
        <taxon>Clostridium</taxon>
    </lineage>
</organism>
<dbReference type="RefSeq" id="WP_073009212.1">
    <property type="nucleotide sequence ID" value="NZ_FQZO01000006.1"/>
</dbReference>
<evidence type="ECO:0000313" key="1">
    <source>
        <dbReference type="EMBL" id="SHJ56708.1"/>
    </source>
</evidence>
<gene>
    <name evidence="1" type="ORF">SAMN05444401_3311</name>
</gene>
<dbReference type="EMBL" id="FQZO01000006">
    <property type="protein sequence ID" value="SHJ56708.1"/>
    <property type="molecule type" value="Genomic_DNA"/>
</dbReference>
<accession>A0A1M6KCP8</accession>
<dbReference type="Proteomes" id="UP000184080">
    <property type="component" value="Unassembled WGS sequence"/>
</dbReference>